<feature type="region of interest" description="Disordered" evidence="1">
    <location>
        <begin position="1"/>
        <end position="33"/>
    </location>
</feature>
<organism evidence="2 3">
    <name type="scientific">Scyliorhinus torazame</name>
    <name type="common">Cloudy catshark</name>
    <name type="synonym">Catulus torazame</name>
    <dbReference type="NCBI Taxonomy" id="75743"/>
    <lineage>
        <taxon>Eukaryota</taxon>
        <taxon>Metazoa</taxon>
        <taxon>Chordata</taxon>
        <taxon>Craniata</taxon>
        <taxon>Vertebrata</taxon>
        <taxon>Chondrichthyes</taxon>
        <taxon>Elasmobranchii</taxon>
        <taxon>Galeomorphii</taxon>
        <taxon>Galeoidea</taxon>
        <taxon>Carcharhiniformes</taxon>
        <taxon>Scyliorhinidae</taxon>
        <taxon>Scyliorhinus</taxon>
    </lineage>
</organism>
<evidence type="ECO:0000256" key="1">
    <source>
        <dbReference type="SAM" id="MobiDB-lite"/>
    </source>
</evidence>
<name>A0A401PKT8_SCYTO</name>
<dbReference type="Proteomes" id="UP000288216">
    <property type="component" value="Unassembled WGS sequence"/>
</dbReference>
<protein>
    <submittedName>
        <fullName evidence="2">Uncharacterized protein</fullName>
    </submittedName>
</protein>
<sequence>MLQGGETKDEELTEDADECFDKNEGQKYTEKSSEDVRNAFTGSLCKFRTMEEQEIEAHLEMPGRKETLEVIGKFVHAVWEKAC</sequence>
<comment type="caution">
    <text evidence="2">The sequence shown here is derived from an EMBL/GenBank/DDBJ whole genome shotgun (WGS) entry which is preliminary data.</text>
</comment>
<accession>A0A401PKT8</accession>
<gene>
    <name evidence="2" type="ORF">scyTo_0002827</name>
</gene>
<reference evidence="2 3" key="1">
    <citation type="journal article" date="2018" name="Nat. Ecol. Evol.">
        <title>Shark genomes provide insights into elasmobranch evolution and the origin of vertebrates.</title>
        <authorList>
            <person name="Hara Y"/>
            <person name="Yamaguchi K"/>
            <person name="Onimaru K"/>
            <person name="Kadota M"/>
            <person name="Koyanagi M"/>
            <person name="Keeley SD"/>
            <person name="Tatsumi K"/>
            <person name="Tanaka K"/>
            <person name="Motone F"/>
            <person name="Kageyama Y"/>
            <person name="Nozu R"/>
            <person name="Adachi N"/>
            <person name="Nishimura O"/>
            <person name="Nakagawa R"/>
            <person name="Tanegashima C"/>
            <person name="Kiyatake I"/>
            <person name="Matsumoto R"/>
            <person name="Murakumo K"/>
            <person name="Nishida K"/>
            <person name="Terakita A"/>
            <person name="Kuratani S"/>
            <person name="Sato K"/>
            <person name="Hyodo S Kuraku.S."/>
        </authorList>
    </citation>
    <scope>NUCLEOTIDE SEQUENCE [LARGE SCALE GENOMIC DNA]</scope>
</reference>
<evidence type="ECO:0000313" key="3">
    <source>
        <dbReference type="Proteomes" id="UP000288216"/>
    </source>
</evidence>
<feature type="compositionally biased region" description="Basic and acidic residues" evidence="1">
    <location>
        <begin position="19"/>
        <end position="33"/>
    </location>
</feature>
<feature type="compositionally biased region" description="Acidic residues" evidence="1">
    <location>
        <begin position="8"/>
        <end position="18"/>
    </location>
</feature>
<evidence type="ECO:0000313" key="2">
    <source>
        <dbReference type="EMBL" id="GCB73746.1"/>
    </source>
</evidence>
<dbReference type="AlphaFoldDB" id="A0A401PKT8"/>
<dbReference type="EMBL" id="BFAA01000725">
    <property type="protein sequence ID" value="GCB73746.1"/>
    <property type="molecule type" value="Genomic_DNA"/>
</dbReference>
<proteinExistence type="predicted"/>
<keyword evidence="3" id="KW-1185">Reference proteome</keyword>